<gene>
    <name evidence="2" type="ORF">NDU88_007831</name>
</gene>
<accession>A0AAV7PME7</accession>
<protein>
    <submittedName>
        <fullName evidence="2">Uncharacterized protein</fullName>
    </submittedName>
</protein>
<dbReference type="AlphaFoldDB" id="A0AAV7PME7"/>
<feature type="region of interest" description="Disordered" evidence="1">
    <location>
        <begin position="20"/>
        <end position="41"/>
    </location>
</feature>
<evidence type="ECO:0000313" key="2">
    <source>
        <dbReference type="EMBL" id="KAJ1129462.1"/>
    </source>
</evidence>
<organism evidence="2 3">
    <name type="scientific">Pleurodeles waltl</name>
    <name type="common">Iberian ribbed newt</name>
    <dbReference type="NCBI Taxonomy" id="8319"/>
    <lineage>
        <taxon>Eukaryota</taxon>
        <taxon>Metazoa</taxon>
        <taxon>Chordata</taxon>
        <taxon>Craniata</taxon>
        <taxon>Vertebrata</taxon>
        <taxon>Euteleostomi</taxon>
        <taxon>Amphibia</taxon>
        <taxon>Batrachia</taxon>
        <taxon>Caudata</taxon>
        <taxon>Salamandroidea</taxon>
        <taxon>Salamandridae</taxon>
        <taxon>Pleurodelinae</taxon>
        <taxon>Pleurodeles</taxon>
    </lineage>
</organism>
<keyword evidence="3" id="KW-1185">Reference proteome</keyword>
<sequence length="164" mass="17528">MPQEPRSWRSQCWDGEVAASNSSQWLNPCSPRGSECTGGEQGREALEQAPLEGVRIVRTERVGGKGCHRPAYLRLWPSYPRQVVRGLGQSPGCSSEIEPAAPDMVLDPKLIWLQAVTSRVFGCADARDTGAASVPVLFPEAELCLAVTPPVLQASSSPSQVSGA</sequence>
<dbReference type="Proteomes" id="UP001066276">
    <property type="component" value="Chromosome 7"/>
</dbReference>
<proteinExistence type="predicted"/>
<dbReference type="EMBL" id="JANPWB010000011">
    <property type="protein sequence ID" value="KAJ1129462.1"/>
    <property type="molecule type" value="Genomic_DNA"/>
</dbReference>
<comment type="caution">
    <text evidence="2">The sequence shown here is derived from an EMBL/GenBank/DDBJ whole genome shotgun (WGS) entry which is preliminary data.</text>
</comment>
<evidence type="ECO:0000256" key="1">
    <source>
        <dbReference type="SAM" id="MobiDB-lite"/>
    </source>
</evidence>
<reference evidence="2" key="1">
    <citation type="journal article" date="2022" name="bioRxiv">
        <title>Sequencing and chromosome-scale assembly of the giantPleurodeles waltlgenome.</title>
        <authorList>
            <person name="Brown T."/>
            <person name="Elewa A."/>
            <person name="Iarovenko S."/>
            <person name="Subramanian E."/>
            <person name="Araus A.J."/>
            <person name="Petzold A."/>
            <person name="Susuki M."/>
            <person name="Suzuki K.-i.T."/>
            <person name="Hayashi T."/>
            <person name="Toyoda A."/>
            <person name="Oliveira C."/>
            <person name="Osipova E."/>
            <person name="Leigh N.D."/>
            <person name="Simon A."/>
            <person name="Yun M.H."/>
        </authorList>
    </citation>
    <scope>NUCLEOTIDE SEQUENCE</scope>
    <source>
        <strain evidence="2">20211129_DDA</strain>
        <tissue evidence="2">Liver</tissue>
    </source>
</reference>
<name>A0AAV7PME7_PLEWA</name>
<evidence type="ECO:0000313" key="3">
    <source>
        <dbReference type="Proteomes" id="UP001066276"/>
    </source>
</evidence>